<name>A0A8H6K4R1_9PEZI</name>
<accession>A0A8H6K4R1</accession>
<proteinExistence type="predicted"/>
<evidence type="ECO:0000313" key="2">
    <source>
        <dbReference type="EMBL" id="KAF6825027.1"/>
    </source>
</evidence>
<keyword evidence="3" id="KW-1185">Reference proteome</keyword>
<reference evidence="2" key="1">
    <citation type="journal article" date="2020" name="Phytopathology">
        <title>Genome Sequence Resources of Colletotrichum truncatum, C. plurivorum, C. musicola, and C. sojae: Four Species Pathogenic to Soybean (Glycine max).</title>
        <authorList>
            <person name="Rogerio F."/>
            <person name="Boufleur T.R."/>
            <person name="Ciampi-Guillardi M."/>
            <person name="Sukno S.A."/>
            <person name="Thon M.R."/>
            <person name="Massola Junior N.S."/>
            <person name="Baroncelli R."/>
        </authorList>
    </citation>
    <scope>NUCLEOTIDE SEQUENCE</scope>
    <source>
        <strain evidence="2">LFN0074</strain>
    </source>
</reference>
<feature type="region of interest" description="Disordered" evidence="1">
    <location>
        <begin position="1"/>
        <end position="51"/>
    </location>
</feature>
<protein>
    <submittedName>
        <fullName evidence="2">Uncharacterized protein</fullName>
    </submittedName>
</protein>
<dbReference type="Proteomes" id="UP000639643">
    <property type="component" value="Unassembled WGS sequence"/>
</dbReference>
<dbReference type="EMBL" id="WIGM01000444">
    <property type="protein sequence ID" value="KAF6825027.1"/>
    <property type="molecule type" value="Genomic_DNA"/>
</dbReference>
<gene>
    <name evidence="2" type="ORF">CMUS01_09982</name>
</gene>
<sequence>MYTNDDREEGGMGKGGGKWEAGKEDGKARSQVMHAANKKHDKTSKHKRNKVTPEVVDWARVRKWCQNQDEATTPRTPYLDRAKVVCYSKLLSRRLFLNLLATHTKRCHQAHHPPPGVVKIEIKSATDRKTDEANKAHANAEVSTEQRQTWLYCESGQPGGSMTLTKHATDLLKELFKEAS</sequence>
<evidence type="ECO:0000313" key="3">
    <source>
        <dbReference type="Proteomes" id="UP000639643"/>
    </source>
</evidence>
<evidence type="ECO:0000256" key="1">
    <source>
        <dbReference type="SAM" id="MobiDB-lite"/>
    </source>
</evidence>
<organism evidence="2 3">
    <name type="scientific">Colletotrichum musicola</name>
    <dbReference type="NCBI Taxonomy" id="2175873"/>
    <lineage>
        <taxon>Eukaryota</taxon>
        <taxon>Fungi</taxon>
        <taxon>Dikarya</taxon>
        <taxon>Ascomycota</taxon>
        <taxon>Pezizomycotina</taxon>
        <taxon>Sordariomycetes</taxon>
        <taxon>Hypocreomycetidae</taxon>
        <taxon>Glomerellales</taxon>
        <taxon>Glomerellaceae</taxon>
        <taxon>Colletotrichum</taxon>
        <taxon>Colletotrichum orchidearum species complex</taxon>
    </lineage>
</organism>
<dbReference type="AlphaFoldDB" id="A0A8H6K4R1"/>
<feature type="compositionally biased region" description="Basic residues" evidence="1">
    <location>
        <begin position="36"/>
        <end position="50"/>
    </location>
</feature>
<comment type="caution">
    <text evidence="2">The sequence shown here is derived from an EMBL/GenBank/DDBJ whole genome shotgun (WGS) entry which is preliminary data.</text>
</comment>